<name>A0ABU2JFW3_9ACTN</name>
<accession>A0ABU2JFW3</accession>
<protein>
    <submittedName>
        <fullName evidence="1">Uncharacterized protein</fullName>
    </submittedName>
</protein>
<dbReference type="Gene3D" id="3.20.20.370">
    <property type="entry name" value="Glycoside hydrolase/deacetylase"/>
    <property type="match status" value="1"/>
</dbReference>
<dbReference type="EMBL" id="JAVREH010000057">
    <property type="protein sequence ID" value="MDT0263882.1"/>
    <property type="molecule type" value="Genomic_DNA"/>
</dbReference>
<organism evidence="1 2">
    <name type="scientific">Jatrophihabitans lederbergiae</name>
    <dbReference type="NCBI Taxonomy" id="3075547"/>
    <lineage>
        <taxon>Bacteria</taxon>
        <taxon>Bacillati</taxon>
        <taxon>Actinomycetota</taxon>
        <taxon>Actinomycetes</taxon>
        <taxon>Jatrophihabitantales</taxon>
        <taxon>Jatrophihabitantaceae</taxon>
        <taxon>Jatrophihabitans</taxon>
    </lineage>
</organism>
<evidence type="ECO:0000313" key="1">
    <source>
        <dbReference type="EMBL" id="MDT0263882.1"/>
    </source>
</evidence>
<evidence type="ECO:0000313" key="2">
    <source>
        <dbReference type="Proteomes" id="UP001183176"/>
    </source>
</evidence>
<dbReference type="SUPFAM" id="SSF88713">
    <property type="entry name" value="Glycoside hydrolase/deacetylase"/>
    <property type="match status" value="1"/>
</dbReference>
<dbReference type="Proteomes" id="UP001183176">
    <property type="component" value="Unassembled WGS sequence"/>
</dbReference>
<sequence>MSGLFPLLVERSLVAVSRTFCHPMEVFQPRAARIAQRVLATVKPGGIGIFHDGYEGEGADRGSTVAAVKIVVERLAAAGSRFPTVDELLQVPAYSCHARAAGGAHPAGSYSLSE</sequence>
<proteinExistence type="predicted"/>
<dbReference type="RefSeq" id="WP_311425026.1">
    <property type="nucleotide sequence ID" value="NZ_JAVREH010000057.1"/>
</dbReference>
<gene>
    <name evidence="1" type="ORF">RM423_21130</name>
</gene>
<comment type="caution">
    <text evidence="1">The sequence shown here is derived from an EMBL/GenBank/DDBJ whole genome shotgun (WGS) entry which is preliminary data.</text>
</comment>
<reference evidence="2" key="1">
    <citation type="submission" date="2023-07" db="EMBL/GenBank/DDBJ databases">
        <title>30 novel species of actinomycetes from the DSMZ collection.</title>
        <authorList>
            <person name="Nouioui I."/>
        </authorList>
    </citation>
    <scope>NUCLEOTIDE SEQUENCE [LARGE SCALE GENOMIC DNA]</scope>
    <source>
        <strain evidence="2">DSM 44399</strain>
    </source>
</reference>
<keyword evidence="2" id="KW-1185">Reference proteome</keyword>
<dbReference type="InterPro" id="IPR011330">
    <property type="entry name" value="Glyco_hydro/deAcase_b/a-brl"/>
</dbReference>